<dbReference type="GO" id="GO:0004672">
    <property type="term" value="F:protein kinase activity"/>
    <property type="evidence" value="ECO:0007669"/>
    <property type="project" value="InterPro"/>
</dbReference>
<protein>
    <recommendedName>
        <fullName evidence="1">Protein kinase domain-containing protein</fullName>
    </recommendedName>
</protein>
<accession>A0A2T9Z2U5</accession>
<name>A0A2T9Z2U5_9FUNG</name>
<evidence type="ECO:0000313" key="3">
    <source>
        <dbReference type="Proteomes" id="UP000245609"/>
    </source>
</evidence>
<dbReference type="InterPro" id="IPR008271">
    <property type="entry name" value="Ser/Thr_kinase_AS"/>
</dbReference>
<dbReference type="PANTHER" id="PTHR44167:SF24">
    <property type="entry name" value="SERINE_THREONINE-PROTEIN KINASE CHK2"/>
    <property type="match status" value="1"/>
</dbReference>
<dbReference type="STRING" id="133381.A0A2T9Z2U5"/>
<dbReference type="PROSITE" id="PS00108">
    <property type="entry name" value="PROTEIN_KINASE_ST"/>
    <property type="match status" value="1"/>
</dbReference>
<sequence>MIKLVDSMKTQTLETDIQRNGQNCKIIKVVGKGSYGPIYLAKLFGKGNDQSCIVPNNTSLFKNTDNLSDCYFQNSSDIEHGYNSQLEKETNNSFCVVKCLSKYGPNEHRNQANYNNNANNIETENTLQRKEKERHRTRLHKNEIRMHSLASGHRNVVTLCFVAETISTFHIGMEYCPMGDLYEAITSTNLPLMHPLSNLKGNLDKIKYVFRQLLDGVMYCHKQFVFHRDLKPENILVAADGTVKIADFGLATSDLWSVEHGCGSSFYMSPELHNPLFPEQNKLCTFYSENGTPMYCPQQCDIWALGVIWLNLCFGRNPWRVATTSDSTFVEYIKSPNILHYLFPISKPCFKIAASMLQIDISKRAPLELIYQEVCRLETISLSDEKHLLLKQQAQPINQTLIPKAVPNPVNNLQIPSFPFNPNQTPMNTHFENRIPAQLSAQNRYNGNYQDPNRIGQVDLGNFKPRFVNDQLFTLQSS</sequence>
<dbReference type="GO" id="GO:0005524">
    <property type="term" value="F:ATP binding"/>
    <property type="evidence" value="ECO:0007669"/>
    <property type="project" value="InterPro"/>
</dbReference>
<dbReference type="Proteomes" id="UP000245609">
    <property type="component" value="Unassembled WGS sequence"/>
</dbReference>
<evidence type="ECO:0000259" key="1">
    <source>
        <dbReference type="PROSITE" id="PS50011"/>
    </source>
</evidence>
<feature type="domain" description="Protein kinase" evidence="1">
    <location>
        <begin position="24"/>
        <end position="390"/>
    </location>
</feature>
<reference evidence="2 3" key="1">
    <citation type="journal article" date="2018" name="MBio">
        <title>Comparative Genomics Reveals the Core Gene Toolbox for the Fungus-Insect Symbiosis.</title>
        <authorList>
            <person name="Wang Y."/>
            <person name="Stata M."/>
            <person name="Wang W."/>
            <person name="Stajich J.E."/>
            <person name="White M.M."/>
            <person name="Moncalvo J.M."/>
        </authorList>
    </citation>
    <scope>NUCLEOTIDE SEQUENCE [LARGE SCALE GENOMIC DNA]</scope>
    <source>
        <strain evidence="2 3">SC-DP-2</strain>
    </source>
</reference>
<dbReference type="AlphaFoldDB" id="A0A2T9Z2U5"/>
<dbReference type="SUPFAM" id="SSF56112">
    <property type="entry name" value="Protein kinase-like (PK-like)"/>
    <property type="match status" value="1"/>
</dbReference>
<evidence type="ECO:0000313" key="2">
    <source>
        <dbReference type="EMBL" id="PVU98913.1"/>
    </source>
</evidence>
<dbReference type="InterPro" id="IPR000719">
    <property type="entry name" value="Prot_kinase_dom"/>
</dbReference>
<dbReference type="PANTHER" id="PTHR44167">
    <property type="entry name" value="OVARIAN-SPECIFIC SERINE/THREONINE-PROTEIN KINASE LOK-RELATED"/>
    <property type="match status" value="1"/>
</dbReference>
<gene>
    <name evidence="2" type="ORF">BB560_005585</name>
</gene>
<dbReference type="EMBL" id="MBFS01002331">
    <property type="protein sequence ID" value="PVU98913.1"/>
    <property type="molecule type" value="Genomic_DNA"/>
</dbReference>
<comment type="caution">
    <text evidence="2">The sequence shown here is derived from an EMBL/GenBank/DDBJ whole genome shotgun (WGS) entry which is preliminary data.</text>
</comment>
<proteinExistence type="predicted"/>
<dbReference type="OrthoDB" id="541276at2759"/>
<dbReference type="Pfam" id="PF00069">
    <property type="entry name" value="Pkinase"/>
    <property type="match status" value="1"/>
</dbReference>
<organism evidence="2 3">
    <name type="scientific">Smittium megazygosporum</name>
    <dbReference type="NCBI Taxonomy" id="133381"/>
    <lineage>
        <taxon>Eukaryota</taxon>
        <taxon>Fungi</taxon>
        <taxon>Fungi incertae sedis</taxon>
        <taxon>Zoopagomycota</taxon>
        <taxon>Kickxellomycotina</taxon>
        <taxon>Harpellomycetes</taxon>
        <taxon>Harpellales</taxon>
        <taxon>Legeriomycetaceae</taxon>
        <taxon>Smittium</taxon>
    </lineage>
</organism>
<dbReference type="InterPro" id="IPR011009">
    <property type="entry name" value="Kinase-like_dom_sf"/>
</dbReference>
<dbReference type="SMART" id="SM00220">
    <property type="entry name" value="S_TKc"/>
    <property type="match status" value="1"/>
</dbReference>
<dbReference type="Gene3D" id="1.10.510.10">
    <property type="entry name" value="Transferase(Phosphotransferase) domain 1"/>
    <property type="match status" value="1"/>
</dbReference>
<keyword evidence="3" id="KW-1185">Reference proteome</keyword>
<dbReference type="PROSITE" id="PS50011">
    <property type="entry name" value="PROTEIN_KINASE_DOM"/>
    <property type="match status" value="1"/>
</dbReference>